<dbReference type="EMBL" id="NMUH01000488">
    <property type="protein sequence ID" value="MQL80055.1"/>
    <property type="molecule type" value="Genomic_DNA"/>
</dbReference>
<sequence>MYGVDAWLEQLLAPVFLKLPTGTEGWLDDRRTRGVAELREETSWRGAIPVGARGGFGVNREIAGGESEEDVSRPSFGSEPRRSGTGSVPPAV</sequence>
<organism evidence="2 3">
    <name type="scientific">Colocasia esculenta</name>
    <name type="common">Wild taro</name>
    <name type="synonym">Arum esculentum</name>
    <dbReference type="NCBI Taxonomy" id="4460"/>
    <lineage>
        <taxon>Eukaryota</taxon>
        <taxon>Viridiplantae</taxon>
        <taxon>Streptophyta</taxon>
        <taxon>Embryophyta</taxon>
        <taxon>Tracheophyta</taxon>
        <taxon>Spermatophyta</taxon>
        <taxon>Magnoliopsida</taxon>
        <taxon>Liliopsida</taxon>
        <taxon>Araceae</taxon>
        <taxon>Aroideae</taxon>
        <taxon>Colocasieae</taxon>
        <taxon>Colocasia</taxon>
    </lineage>
</organism>
<feature type="region of interest" description="Disordered" evidence="1">
    <location>
        <begin position="60"/>
        <end position="92"/>
    </location>
</feature>
<proteinExistence type="predicted"/>
<gene>
    <name evidence="2" type="ORF">Taro_012497</name>
</gene>
<comment type="caution">
    <text evidence="2">The sequence shown here is derived from an EMBL/GenBank/DDBJ whole genome shotgun (WGS) entry which is preliminary data.</text>
</comment>
<accession>A0A843U975</accession>
<evidence type="ECO:0000313" key="3">
    <source>
        <dbReference type="Proteomes" id="UP000652761"/>
    </source>
</evidence>
<reference evidence="2" key="1">
    <citation type="submission" date="2017-07" db="EMBL/GenBank/DDBJ databases">
        <title>Taro Niue Genome Assembly and Annotation.</title>
        <authorList>
            <person name="Atibalentja N."/>
            <person name="Keating K."/>
            <person name="Fields C.J."/>
        </authorList>
    </citation>
    <scope>NUCLEOTIDE SEQUENCE</scope>
    <source>
        <strain evidence="2">Niue_2</strain>
        <tissue evidence="2">Leaf</tissue>
    </source>
</reference>
<keyword evidence="3" id="KW-1185">Reference proteome</keyword>
<evidence type="ECO:0000256" key="1">
    <source>
        <dbReference type="SAM" id="MobiDB-lite"/>
    </source>
</evidence>
<protein>
    <submittedName>
        <fullName evidence="2">Uncharacterized protein</fullName>
    </submittedName>
</protein>
<dbReference type="Proteomes" id="UP000652761">
    <property type="component" value="Unassembled WGS sequence"/>
</dbReference>
<name>A0A843U975_COLES</name>
<evidence type="ECO:0000313" key="2">
    <source>
        <dbReference type="EMBL" id="MQL80055.1"/>
    </source>
</evidence>
<dbReference type="AlphaFoldDB" id="A0A843U975"/>